<reference evidence="2" key="1">
    <citation type="submission" date="2013-07" db="EMBL/GenBank/DDBJ databases">
        <title>The genome of Eucalyptus grandis.</title>
        <authorList>
            <person name="Schmutz J."/>
            <person name="Hayes R."/>
            <person name="Myburg A."/>
            <person name="Tuskan G."/>
            <person name="Grattapaglia D."/>
            <person name="Rokhsar D.S."/>
        </authorList>
    </citation>
    <scope>NUCLEOTIDE SEQUENCE</scope>
    <source>
        <tissue evidence="2">Leaf extractions</tissue>
    </source>
</reference>
<evidence type="ECO:0000313" key="2">
    <source>
        <dbReference type="EMBL" id="KCW70862.1"/>
    </source>
</evidence>
<dbReference type="EMBL" id="KK198758">
    <property type="protein sequence ID" value="KCW70862.1"/>
    <property type="molecule type" value="Genomic_DNA"/>
</dbReference>
<protein>
    <submittedName>
        <fullName evidence="2">Uncharacterized protein</fullName>
    </submittedName>
</protein>
<accession>A0A059BXL0</accession>
<gene>
    <name evidence="2" type="ORF">EUGRSUZ_F03995</name>
</gene>
<dbReference type="AlphaFoldDB" id="A0A059BXL0"/>
<sequence length="412" mass="43071">MQPLIVGHNERVPQQLAGGPPPDGLALQAARDEVPELRGSGGGGLGGIGHADGAHEAGPVALAADGEGEAPQVELEDADAEAPDVAGVTVVLAVVEVGVDALGAHVGDGADGGVAGVHGLGEDAADAEVGDLDLLPRVHEEVRGLDVAVDDFPAVEVGEAAQDLARQVAEVVLVADVDALQRPAVHELQQHLDLAAVVVHVVALHHVRVVHVPQDLDLPADLAPHRLLVVAVDHLQRVRPPRRPVDHLVDRPAAPATDPIHPLQLREVNLLLLRRRRRRRRRLREDAVEVVADGVAGAGAPVVEVAGGRRRAGGREGEGDGEGRVALWERQREVRTPAGPVAPGGRGRGRGRIGGGAGRWRLNRPHGSPPNLNLSLLSSLLSLSLFPESASDSCSWVFRPSSEIAHERGKAP</sequence>
<dbReference type="InParanoid" id="A0A059BXL0"/>
<feature type="compositionally biased region" description="Gly residues" evidence="1">
    <location>
        <begin position="39"/>
        <end position="50"/>
    </location>
</feature>
<dbReference type="Gramene" id="KCW70862">
    <property type="protein sequence ID" value="KCW70862"/>
    <property type="gene ID" value="EUGRSUZ_F03995"/>
</dbReference>
<proteinExistence type="predicted"/>
<name>A0A059BXL0_EUCGR</name>
<evidence type="ECO:0000256" key="1">
    <source>
        <dbReference type="SAM" id="MobiDB-lite"/>
    </source>
</evidence>
<organism evidence="2">
    <name type="scientific">Eucalyptus grandis</name>
    <name type="common">Flooded gum</name>
    <dbReference type="NCBI Taxonomy" id="71139"/>
    <lineage>
        <taxon>Eukaryota</taxon>
        <taxon>Viridiplantae</taxon>
        <taxon>Streptophyta</taxon>
        <taxon>Embryophyta</taxon>
        <taxon>Tracheophyta</taxon>
        <taxon>Spermatophyta</taxon>
        <taxon>Magnoliopsida</taxon>
        <taxon>eudicotyledons</taxon>
        <taxon>Gunneridae</taxon>
        <taxon>Pentapetalae</taxon>
        <taxon>rosids</taxon>
        <taxon>malvids</taxon>
        <taxon>Myrtales</taxon>
        <taxon>Myrtaceae</taxon>
        <taxon>Myrtoideae</taxon>
        <taxon>Eucalypteae</taxon>
        <taxon>Eucalyptus</taxon>
    </lineage>
</organism>
<feature type="region of interest" description="Disordered" evidence="1">
    <location>
        <begin position="1"/>
        <end position="54"/>
    </location>
</feature>
<dbReference type="OMA" id="AGRWRLN"/>